<evidence type="ECO:0000259" key="2">
    <source>
        <dbReference type="Pfam" id="PF00248"/>
    </source>
</evidence>
<dbReference type="PANTHER" id="PTHR43364:SF4">
    <property type="entry name" value="NAD(P)-LINKED OXIDOREDUCTASE SUPERFAMILY PROTEIN"/>
    <property type="match status" value="1"/>
</dbReference>
<evidence type="ECO:0000313" key="3">
    <source>
        <dbReference type="EMBL" id="MBM7839493.1"/>
    </source>
</evidence>
<dbReference type="InterPro" id="IPR023210">
    <property type="entry name" value="NADP_OxRdtase_dom"/>
</dbReference>
<keyword evidence="1" id="KW-0560">Oxidoreductase</keyword>
<protein>
    <submittedName>
        <fullName evidence="3">Aryl-alcohol dehydrogenase-like predicted oxidoreductase</fullName>
    </submittedName>
</protein>
<dbReference type="SUPFAM" id="SSF51430">
    <property type="entry name" value="NAD(P)-linked oxidoreductase"/>
    <property type="match status" value="1"/>
</dbReference>
<accession>A0ABS2SVC3</accession>
<sequence length="314" mass="34776">MLKSINIEGLNTPVSSLIMGSDYFTPEKQAVASEMLENYLAIGGNTIDTAFIYSGGLSEAAIGNWLDEGNRDRVNIWTKGGHPNQNGHTINKHELNEQLKISLDRLKTDKVELYALHRDDPSVPVGAILEWLNQFVEDGYISTFGGSNWEVSRLEEANEYAAKNGLRGFSFSSPNLSLAKAKEAYWAGCISLNDEAIKWHQQSSLPVLSWSSQARGFFTGRFDRTDFSNEDLVRVFYNETNWGRFDRATELAKQKGVSTIEVALAYVLNQAFPTAAIIGPQNNQEMISCGNGASLSLTTEEVNWLNLETSSLSS</sequence>
<dbReference type="PANTHER" id="PTHR43364">
    <property type="entry name" value="NADH-SPECIFIC METHYLGLYOXAL REDUCTASE-RELATED"/>
    <property type="match status" value="1"/>
</dbReference>
<comment type="caution">
    <text evidence="3">The sequence shown here is derived from an EMBL/GenBank/DDBJ whole genome shotgun (WGS) entry which is preliminary data.</text>
</comment>
<reference evidence="3" key="1">
    <citation type="submission" date="2021-01" db="EMBL/GenBank/DDBJ databases">
        <title>Genomic Encyclopedia of Type Strains, Phase IV (KMG-IV): sequencing the most valuable type-strain genomes for metagenomic binning, comparative biology and taxonomic classification.</title>
        <authorList>
            <person name="Goeker M."/>
        </authorList>
    </citation>
    <scope>NUCLEOTIDE SEQUENCE</scope>
    <source>
        <strain evidence="3">DSM 21943</strain>
    </source>
</reference>
<dbReference type="EMBL" id="JAFBCV010000008">
    <property type="protein sequence ID" value="MBM7839493.1"/>
    <property type="molecule type" value="Genomic_DNA"/>
</dbReference>
<proteinExistence type="predicted"/>
<evidence type="ECO:0000256" key="1">
    <source>
        <dbReference type="ARBA" id="ARBA00023002"/>
    </source>
</evidence>
<gene>
    <name evidence="3" type="ORF">JOC54_002773</name>
</gene>
<dbReference type="InterPro" id="IPR036812">
    <property type="entry name" value="NAD(P)_OxRdtase_dom_sf"/>
</dbReference>
<keyword evidence="4" id="KW-1185">Reference proteome</keyword>
<dbReference type="Proteomes" id="UP001179280">
    <property type="component" value="Unassembled WGS sequence"/>
</dbReference>
<feature type="domain" description="NADP-dependent oxidoreductase" evidence="2">
    <location>
        <begin position="28"/>
        <end position="303"/>
    </location>
</feature>
<dbReference type="Gene3D" id="3.20.20.100">
    <property type="entry name" value="NADP-dependent oxidoreductase domain"/>
    <property type="match status" value="1"/>
</dbReference>
<dbReference type="InterPro" id="IPR050523">
    <property type="entry name" value="AKR_Detox_Biosynth"/>
</dbReference>
<evidence type="ECO:0000313" key="4">
    <source>
        <dbReference type="Proteomes" id="UP001179280"/>
    </source>
</evidence>
<dbReference type="CDD" id="cd19082">
    <property type="entry name" value="AKR_AKR10A1_2"/>
    <property type="match status" value="1"/>
</dbReference>
<organism evidence="3 4">
    <name type="scientific">Shouchella xiaoxiensis</name>
    <dbReference type="NCBI Taxonomy" id="766895"/>
    <lineage>
        <taxon>Bacteria</taxon>
        <taxon>Bacillati</taxon>
        <taxon>Bacillota</taxon>
        <taxon>Bacilli</taxon>
        <taxon>Bacillales</taxon>
        <taxon>Bacillaceae</taxon>
        <taxon>Shouchella</taxon>
    </lineage>
</organism>
<dbReference type="Pfam" id="PF00248">
    <property type="entry name" value="Aldo_ket_red"/>
    <property type="match status" value="1"/>
</dbReference>
<name>A0ABS2SVC3_9BACI</name>